<dbReference type="Pfam" id="PF20036">
    <property type="entry name" value="Gp13-like"/>
    <property type="match status" value="1"/>
</dbReference>
<organism evidence="1 2">
    <name type="scientific">Buttiauxella izardii</name>
    <dbReference type="NCBI Taxonomy" id="82991"/>
    <lineage>
        <taxon>Bacteria</taxon>
        <taxon>Pseudomonadati</taxon>
        <taxon>Pseudomonadota</taxon>
        <taxon>Gammaproteobacteria</taxon>
        <taxon>Enterobacterales</taxon>
        <taxon>Enterobacteriaceae</taxon>
        <taxon>Buttiauxella</taxon>
    </lineage>
</organism>
<comment type="caution">
    <text evidence="1">The sequence shown here is derived from an EMBL/GenBank/DDBJ whole genome shotgun (WGS) entry which is preliminary data.</text>
</comment>
<evidence type="ECO:0008006" key="3">
    <source>
        <dbReference type="Google" id="ProtNLM"/>
    </source>
</evidence>
<dbReference type="EMBL" id="QZWH01000003">
    <property type="protein sequence ID" value="RJT27687.1"/>
    <property type="molecule type" value="Genomic_DNA"/>
</dbReference>
<reference evidence="1 2" key="1">
    <citation type="submission" date="2018-09" db="EMBL/GenBank/DDBJ databases">
        <title>Draft genome sequence of Buttiauxella izardii CCUG 35510T.</title>
        <authorList>
            <person name="Salva-Serra F."/>
            <person name="Marathe N."/>
            <person name="Moore E."/>
            <person name="Stadler-Svensson L."/>
            <person name="Engstrom-Jakobsson H."/>
        </authorList>
    </citation>
    <scope>NUCLEOTIDE SEQUENCE [LARGE SCALE GENOMIC DNA]</scope>
    <source>
        <strain evidence="1 2">CCUG 35510</strain>
    </source>
</reference>
<dbReference type="Proteomes" id="UP000276295">
    <property type="component" value="Unassembled WGS sequence"/>
</dbReference>
<proteinExistence type="predicted"/>
<dbReference type="InterPro" id="IPR045404">
    <property type="entry name" value="Gp13-like"/>
</dbReference>
<sequence length="326" mass="35001">MSLEMFQTQVRSTITELVLKQSSLFGAATGGAMLLGSEKTIGDYAEESSWKLIAGLVTARNAYSTTAVTPKELEQILKRAPRFDWRLGPVKVNDGLLARIDSSPEDAAAAVSAQAAQGIIEQQITQGLAALDACVSTNTKFALSIPADVAASTGDITPKLSHFVKGRRAFGDAGQNIVCWAINSDVYYSLVENDLFKNAEQLYKLGDIAVFTDGLNGRFLVSDYVPSNTAYGMVSGAVMIDNGYQSKFVVQPQLGGESLTTMMQSEGEFKIAVKSYRLKAAMATKLANTVSITADQVKDKASWEYYATDDARAQPGVKLTFTPKAA</sequence>
<gene>
    <name evidence="1" type="ORF">D6029_01845</name>
</gene>
<evidence type="ECO:0000313" key="2">
    <source>
        <dbReference type="Proteomes" id="UP000276295"/>
    </source>
</evidence>
<dbReference type="OrthoDB" id="8421149at2"/>
<protein>
    <recommendedName>
        <fullName evidence="3">Phage capsid protein</fullName>
    </recommendedName>
</protein>
<keyword evidence="2" id="KW-1185">Reference proteome</keyword>
<name>A0A3A5JZ69_9ENTR</name>
<evidence type="ECO:0000313" key="1">
    <source>
        <dbReference type="EMBL" id="RJT27687.1"/>
    </source>
</evidence>
<dbReference type="RefSeq" id="WP_120063123.1">
    <property type="nucleotide sequence ID" value="NZ_QZWH01000003.1"/>
</dbReference>
<dbReference type="AlphaFoldDB" id="A0A3A5JZ69"/>
<accession>A0A3A5JZ69</accession>